<gene>
    <name evidence="2" type="ORF">BKG84_02675</name>
</gene>
<protein>
    <submittedName>
        <fullName evidence="2">Uncharacterized protein</fullName>
    </submittedName>
</protein>
<sequence>MTVVMWGSEAGERHCAVKSWGGSGLDICEAEGGGVTRQAEGFQNGQVVNLPVRIDPGGKCQNGWPAPLEQVIFRCVIDPRRSTRARVGTQHLVVIVAAPSGEYGVHLSGGRAITGQPSSLRPWPTPRDRGDVIAGEGLAEAGPAVQRRDAPSENSSGGYLAASQDASDRMSGLVRTEVKHIKFAWFHSAGEVFAGDQSRSCRCGA</sequence>
<dbReference type="Proteomes" id="UP000179441">
    <property type="component" value="Unassembled WGS sequence"/>
</dbReference>
<reference evidence="2 3" key="1">
    <citation type="submission" date="2016-10" db="EMBL/GenBank/DDBJ databases">
        <title>Evaluation of Human, Veterinary and Environmental Mycobacterium chelonae Isolates by Core Genome Phylogenomic Analysis, Targeted Gene Comparison, and Anti-microbial Susceptibility Patterns: A Tale of Mistaken Identities.</title>
        <authorList>
            <person name="Fogelson S.B."/>
            <person name="Camus A.C."/>
            <person name="Lorenz W."/>
            <person name="Vasireddy R."/>
            <person name="Vasireddy S."/>
            <person name="Smith T."/>
            <person name="Brown-Elliott B.A."/>
            <person name="Wallace R.J.Jr."/>
            <person name="Hasan N.A."/>
            <person name="Reischl U."/>
            <person name="Sanchez S."/>
        </authorList>
    </citation>
    <scope>NUCLEOTIDE SEQUENCE [LARGE SCALE GENOMIC DNA]</scope>
    <source>
        <strain evidence="2 3">15518</strain>
    </source>
</reference>
<dbReference type="AlphaFoldDB" id="A0A1S1M2N0"/>
<feature type="region of interest" description="Disordered" evidence="1">
    <location>
        <begin position="140"/>
        <end position="163"/>
    </location>
</feature>
<accession>A0A1S1M2N0</accession>
<proteinExistence type="predicted"/>
<comment type="caution">
    <text evidence="2">The sequence shown here is derived from an EMBL/GenBank/DDBJ whole genome shotgun (WGS) entry which is preliminary data.</text>
</comment>
<keyword evidence="3" id="KW-1185">Reference proteome</keyword>
<evidence type="ECO:0000313" key="2">
    <source>
        <dbReference type="EMBL" id="OHU77460.1"/>
    </source>
</evidence>
<organism evidence="2 3">
    <name type="scientific">Mycobacteroides chelonae</name>
    <name type="common">Mycobacterium chelonae</name>
    <dbReference type="NCBI Taxonomy" id="1774"/>
    <lineage>
        <taxon>Bacteria</taxon>
        <taxon>Bacillati</taxon>
        <taxon>Actinomycetota</taxon>
        <taxon>Actinomycetes</taxon>
        <taxon>Mycobacteriales</taxon>
        <taxon>Mycobacteriaceae</taxon>
        <taxon>Mycobacteroides</taxon>
    </lineage>
</organism>
<evidence type="ECO:0000256" key="1">
    <source>
        <dbReference type="SAM" id="MobiDB-lite"/>
    </source>
</evidence>
<evidence type="ECO:0000313" key="3">
    <source>
        <dbReference type="Proteomes" id="UP000179441"/>
    </source>
</evidence>
<name>A0A1S1M2N0_MYCCH</name>
<dbReference type="EMBL" id="MLIS01000001">
    <property type="protein sequence ID" value="OHU77460.1"/>
    <property type="molecule type" value="Genomic_DNA"/>
</dbReference>